<feature type="transmembrane region" description="Helical" evidence="6">
    <location>
        <begin position="214"/>
        <end position="230"/>
    </location>
</feature>
<feature type="transmembrane region" description="Helical" evidence="6">
    <location>
        <begin position="83"/>
        <end position="100"/>
    </location>
</feature>
<evidence type="ECO:0000313" key="7">
    <source>
        <dbReference type="EMBL" id="KTD01459.1"/>
    </source>
</evidence>
<dbReference type="GO" id="GO:0005886">
    <property type="term" value="C:plasma membrane"/>
    <property type="evidence" value="ECO:0007669"/>
    <property type="project" value="UniProtKB-SubCell"/>
</dbReference>
<evidence type="ECO:0000313" key="10">
    <source>
        <dbReference type="Proteomes" id="UP000251942"/>
    </source>
</evidence>
<feature type="transmembrane region" description="Helical" evidence="6">
    <location>
        <begin position="384"/>
        <end position="407"/>
    </location>
</feature>
<dbReference type="OrthoDB" id="8046861at2"/>
<dbReference type="PANTHER" id="PTHR30250">
    <property type="entry name" value="PST FAMILY PREDICTED COLANIC ACID TRANSPORTER"/>
    <property type="match status" value="1"/>
</dbReference>
<feature type="transmembrane region" description="Helical" evidence="6">
    <location>
        <begin position="39"/>
        <end position="62"/>
    </location>
</feature>
<proteinExistence type="predicted"/>
<dbReference type="AlphaFoldDB" id="A0A0W0U057"/>
<evidence type="ECO:0000256" key="3">
    <source>
        <dbReference type="ARBA" id="ARBA00022692"/>
    </source>
</evidence>
<evidence type="ECO:0000256" key="6">
    <source>
        <dbReference type="SAM" id="Phobius"/>
    </source>
</evidence>
<feature type="transmembrane region" description="Helical" evidence="6">
    <location>
        <begin position="293"/>
        <end position="316"/>
    </location>
</feature>
<evidence type="ECO:0000313" key="9">
    <source>
        <dbReference type="Proteomes" id="UP000054698"/>
    </source>
</evidence>
<feature type="transmembrane region" description="Helical" evidence="6">
    <location>
        <begin position="328"/>
        <end position="352"/>
    </location>
</feature>
<feature type="transmembrane region" description="Helical" evidence="6">
    <location>
        <begin position="168"/>
        <end position="193"/>
    </location>
</feature>
<protein>
    <submittedName>
        <fullName evidence="7">Polysaccharide biosynthesis protein</fullName>
    </submittedName>
</protein>
<gene>
    <name evidence="7" type="ORF">Lfee_1063</name>
    <name evidence="8" type="ORF">NCTC12022_02008</name>
</gene>
<reference evidence="7 9" key="1">
    <citation type="submission" date="2015-11" db="EMBL/GenBank/DDBJ databases">
        <title>Genomic analysis of 38 Legionella species identifies large and diverse effector repertoires.</title>
        <authorList>
            <person name="Burstein D."/>
            <person name="Amaro F."/>
            <person name="Zusman T."/>
            <person name="Lifshitz Z."/>
            <person name="Cohen O."/>
            <person name="Gilbert J.A."/>
            <person name="Pupko T."/>
            <person name="Shuman H.A."/>
            <person name="Segal G."/>
        </authorList>
    </citation>
    <scope>NUCLEOTIDE SEQUENCE [LARGE SCALE GENOMIC DNA]</scope>
    <source>
        <strain evidence="7 9">WO-44C</strain>
    </source>
</reference>
<reference evidence="8 10" key="2">
    <citation type="submission" date="2018-06" db="EMBL/GenBank/DDBJ databases">
        <authorList>
            <consortium name="Pathogen Informatics"/>
            <person name="Doyle S."/>
        </authorList>
    </citation>
    <scope>NUCLEOTIDE SEQUENCE [LARGE SCALE GENOMIC DNA]</scope>
    <source>
        <strain evidence="8 10">NCTC12022</strain>
    </source>
</reference>
<evidence type="ECO:0000256" key="1">
    <source>
        <dbReference type="ARBA" id="ARBA00004651"/>
    </source>
</evidence>
<organism evidence="7 9">
    <name type="scientific">Legionella feeleii</name>
    <dbReference type="NCBI Taxonomy" id="453"/>
    <lineage>
        <taxon>Bacteria</taxon>
        <taxon>Pseudomonadati</taxon>
        <taxon>Pseudomonadota</taxon>
        <taxon>Gammaproteobacteria</taxon>
        <taxon>Legionellales</taxon>
        <taxon>Legionellaceae</taxon>
        <taxon>Legionella</taxon>
    </lineage>
</organism>
<feature type="transmembrane region" description="Helical" evidence="6">
    <location>
        <begin position="12"/>
        <end position="33"/>
    </location>
</feature>
<dbReference type="EMBL" id="UASS01000018">
    <property type="protein sequence ID" value="SPX61268.1"/>
    <property type="molecule type" value="Genomic_DNA"/>
</dbReference>
<comment type="subcellular location">
    <subcellularLocation>
        <location evidence="1">Cell membrane</location>
        <topology evidence="1">Multi-pass membrane protein</topology>
    </subcellularLocation>
</comment>
<keyword evidence="2" id="KW-1003">Cell membrane</keyword>
<dbReference type="EMBL" id="LNYB01000031">
    <property type="protein sequence ID" value="KTD01459.1"/>
    <property type="molecule type" value="Genomic_DNA"/>
</dbReference>
<keyword evidence="5 6" id="KW-0472">Membrane</keyword>
<evidence type="ECO:0000256" key="4">
    <source>
        <dbReference type="ARBA" id="ARBA00022989"/>
    </source>
</evidence>
<evidence type="ECO:0000256" key="5">
    <source>
        <dbReference type="ARBA" id="ARBA00023136"/>
    </source>
</evidence>
<feature type="transmembrane region" description="Helical" evidence="6">
    <location>
        <begin position="106"/>
        <end position="123"/>
    </location>
</feature>
<keyword evidence="4 6" id="KW-1133">Transmembrane helix</keyword>
<dbReference type="RefSeq" id="WP_058444631.1">
    <property type="nucleotide sequence ID" value="NZ_CAAAHT010000008.1"/>
</dbReference>
<dbReference type="STRING" id="453.Lfee_1063"/>
<feature type="transmembrane region" description="Helical" evidence="6">
    <location>
        <begin position="236"/>
        <end position="262"/>
    </location>
</feature>
<feature type="transmembrane region" description="Helical" evidence="6">
    <location>
        <begin position="144"/>
        <end position="162"/>
    </location>
</feature>
<keyword evidence="3 6" id="KW-0812">Transmembrane</keyword>
<evidence type="ECO:0000256" key="2">
    <source>
        <dbReference type="ARBA" id="ARBA00022475"/>
    </source>
</evidence>
<dbReference type="InterPro" id="IPR050833">
    <property type="entry name" value="Poly_Biosynth_Transport"/>
</dbReference>
<keyword evidence="9" id="KW-1185">Reference proteome</keyword>
<dbReference type="Proteomes" id="UP000054698">
    <property type="component" value="Unassembled WGS sequence"/>
</dbReference>
<name>A0A0W0U057_9GAMM</name>
<sequence length="419" mass="47994">MRFSWFYNLSAIAIRGLTLAAKFLLVICLVQYFQPSELGLYGVMAAIVAYALFFLGLEFYNYTSRTLVGASEIEQVLIIRDQFILYGLTFVLTAPAFYILFYLSLVPYSLCFWFFILIIFEHASNELMRILIALSRPYLANFIYFLRQGLWIYILLPVFYFFPASRYFNLIFIVWITGAAFSIFIGFTALYNLPWKSMWIHPVRWKTMWQGLKVSRPFLVTAFSALSLLYIERFFVSYYCGMEAVGIYTFYAGLSVTLHNLVNTGVSKMRLAQLLAAWKQNDRQLFYGEAMHMLKYTTAFVLVFSALSIALVYPFVNLINKSVYLSNLHIFYFLLFGAACRSVADVPLYTLYAQHSDRLILLINLASFFIMVVGNAVLVPHYGLVGAALSSAGASLVLLGYAFVVMVQRTIRPFPLLQS</sequence>
<dbReference type="PATRIC" id="fig|453.4.peg.1144"/>
<evidence type="ECO:0000313" key="8">
    <source>
        <dbReference type="EMBL" id="SPX61268.1"/>
    </source>
</evidence>
<feature type="transmembrane region" description="Helical" evidence="6">
    <location>
        <begin position="359"/>
        <end position="378"/>
    </location>
</feature>
<dbReference type="PANTHER" id="PTHR30250:SF11">
    <property type="entry name" value="O-ANTIGEN TRANSPORTER-RELATED"/>
    <property type="match status" value="1"/>
</dbReference>
<dbReference type="Proteomes" id="UP000251942">
    <property type="component" value="Unassembled WGS sequence"/>
</dbReference>
<accession>A0A0W0U057</accession>